<dbReference type="Gene3D" id="3.40.50.1360">
    <property type="match status" value="1"/>
</dbReference>
<dbReference type="UniPathway" id="UPA00115">
    <property type="reaction ID" value="UER00409"/>
</dbReference>
<evidence type="ECO:0000256" key="6">
    <source>
        <dbReference type="ARBA" id="ARBA00020337"/>
    </source>
</evidence>
<evidence type="ECO:0000256" key="5">
    <source>
        <dbReference type="ARBA" id="ARBA00013198"/>
    </source>
</evidence>
<evidence type="ECO:0000313" key="9">
    <source>
        <dbReference type="EMBL" id="KEZ78288.1"/>
    </source>
</evidence>
<dbReference type="GO" id="GO:0005975">
    <property type="term" value="P:carbohydrate metabolic process"/>
    <property type="evidence" value="ECO:0007669"/>
    <property type="project" value="UniProtKB-UniRule"/>
</dbReference>
<keyword evidence="7" id="KW-0378">Hydrolase</keyword>
<dbReference type="OrthoDB" id="9810967at2"/>
<comment type="similarity">
    <text evidence="4 7">Belongs to the glucosamine/galactosamine-6-phosphate isomerase family. 6-phosphogluconolactonase subfamily.</text>
</comment>
<dbReference type="PATRIC" id="fig|1304275.5.peg.1080"/>
<evidence type="ECO:0000259" key="8">
    <source>
        <dbReference type="Pfam" id="PF01182"/>
    </source>
</evidence>
<accession>A0A084INK4</accession>
<dbReference type="InterPro" id="IPR037171">
    <property type="entry name" value="NagB/RpiA_transferase-like"/>
</dbReference>
<dbReference type="NCBIfam" id="TIGR01198">
    <property type="entry name" value="pgl"/>
    <property type="match status" value="1"/>
</dbReference>
<comment type="catalytic activity">
    <reaction evidence="1 7">
        <text>6-phospho-D-glucono-1,5-lactone + H2O = 6-phospho-D-gluconate + H(+)</text>
        <dbReference type="Rhea" id="RHEA:12556"/>
        <dbReference type="ChEBI" id="CHEBI:15377"/>
        <dbReference type="ChEBI" id="CHEBI:15378"/>
        <dbReference type="ChEBI" id="CHEBI:57955"/>
        <dbReference type="ChEBI" id="CHEBI:58759"/>
        <dbReference type="EC" id="3.1.1.31"/>
    </reaction>
</comment>
<dbReference type="SUPFAM" id="SSF100950">
    <property type="entry name" value="NagB/RpiA/CoA transferase-like"/>
    <property type="match status" value="1"/>
</dbReference>
<comment type="pathway">
    <text evidence="3 7">Carbohydrate degradation; pentose phosphate pathway; D-ribulose 5-phosphate from D-glucose 6-phosphate (oxidative stage): step 2/3.</text>
</comment>
<name>A0A084INK4_SALHC</name>
<comment type="caution">
    <text evidence="9">The sequence shown here is derived from an EMBL/GenBank/DDBJ whole genome shotgun (WGS) entry which is preliminary data.</text>
</comment>
<evidence type="ECO:0000256" key="7">
    <source>
        <dbReference type="RuleBase" id="RU365095"/>
    </source>
</evidence>
<dbReference type="PANTHER" id="PTHR11054">
    <property type="entry name" value="6-PHOSPHOGLUCONOLACTONASE"/>
    <property type="match status" value="1"/>
</dbReference>
<dbReference type="AlphaFoldDB" id="A0A084INK4"/>
<dbReference type="InterPro" id="IPR005900">
    <property type="entry name" value="6-phosphogluconolactonase_DevB"/>
</dbReference>
<dbReference type="EC" id="3.1.1.31" evidence="5 7"/>
<dbReference type="Pfam" id="PF01182">
    <property type="entry name" value="Glucosamine_iso"/>
    <property type="match status" value="1"/>
</dbReference>
<evidence type="ECO:0000256" key="3">
    <source>
        <dbReference type="ARBA" id="ARBA00004961"/>
    </source>
</evidence>
<evidence type="ECO:0000256" key="4">
    <source>
        <dbReference type="ARBA" id="ARBA00010662"/>
    </source>
</evidence>
<organism evidence="9 10">
    <name type="scientific">Salinisphaera hydrothermalis (strain C41B8)</name>
    <dbReference type="NCBI Taxonomy" id="1304275"/>
    <lineage>
        <taxon>Bacteria</taxon>
        <taxon>Pseudomonadati</taxon>
        <taxon>Pseudomonadota</taxon>
        <taxon>Gammaproteobacteria</taxon>
        <taxon>Salinisphaerales</taxon>
        <taxon>Salinisphaeraceae</taxon>
        <taxon>Salinisphaera</taxon>
    </lineage>
</organism>
<dbReference type="Proteomes" id="UP000028302">
    <property type="component" value="Unassembled WGS sequence"/>
</dbReference>
<dbReference type="PANTHER" id="PTHR11054:SF0">
    <property type="entry name" value="6-PHOSPHOGLUCONOLACTONASE"/>
    <property type="match status" value="1"/>
</dbReference>
<dbReference type="eggNOG" id="COG0363">
    <property type="taxonomic scope" value="Bacteria"/>
</dbReference>
<reference evidence="9 10" key="1">
    <citation type="submission" date="2013-03" db="EMBL/GenBank/DDBJ databases">
        <title>Salinisphaera hydrothermalis C41B8 Genome Sequencing.</title>
        <authorList>
            <person name="Li C."/>
            <person name="Lai Q."/>
            <person name="Shao Z."/>
        </authorList>
    </citation>
    <scope>NUCLEOTIDE SEQUENCE [LARGE SCALE GENOMIC DNA]</scope>
    <source>
        <strain evidence="9 10">C41B8</strain>
    </source>
</reference>
<keyword evidence="10" id="KW-1185">Reference proteome</keyword>
<dbReference type="EMBL" id="APNK01000005">
    <property type="protein sequence ID" value="KEZ78288.1"/>
    <property type="molecule type" value="Genomic_DNA"/>
</dbReference>
<dbReference type="RefSeq" id="WP_037335125.1">
    <property type="nucleotide sequence ID" value="NZ_APNK01000005.1"/>
</dbReference>
<dbReference type="InterPro" id="IPR039104">
    <property type="entry name" value="6PGL"/>
</dbReference>
<proteinExistence type="inferred from homology"/>
<sequence length="227" mass="24664">MAELIEYSSRSEAARQLAASIAERLRGAIAERGEASLVVSGGSSPKELFEYLAGQELDWSRVTVVPSDERWVPVDDPQSNERLVRETLLVGPAARARFVGLYRETDKPAEAVESVAKALVDVPRPLDVVLLGMGDDGHTASLFPHAPDIQDCLDERGPCVAPTVGPPARLSLTLAYLTDARSIDILIFGTEKRRVFERAQAVGPVAELPVRGVLHLERPVAQAHWAE</sequence>
<evidence type="ECO:0000313" key="10">
    <source>
        <dbReference type="Proteomes" id="UP000028302"/>
    </source>
</evidence>
<evidence type="ECO:0000256" key="2">
    <source>
        <dbReference type="ARBA" id="ARBA00002681"/>
    </source>
</evidence>
<feature type="domain" description="Glucosamine/galactosamine-6-phosphate isomerase" evidence="8">
    <location>
        <begin position="9"/>
        <end position="214"/>
    </location>
</feature>
<dbReference type="CDD" id="cd01400">
    <property type="entry name" value="6PGL"/>
    <property type="match status" value="1"/>
</dbReference>
<evidence type="ECO:0000256" key="1">
    <source>
        <dbReference type="ARBA" id="ARBA00000832"/>
    </source>
</evidence>
<dbReference type="InterPro" id="IPR006148">
    <property type="entry name" value="Glc/Gal-6P_isomerase"/>
</dbReference>
<comment type="function">
    <text evidence="2 7">Hydrolysis of 6-phosphogluconolactone to 6-phosphogluconate.</text>
</comment>
<dbReference type="GO" id="GO:0017057">
    <property type="term" value="F:6-phosphogluconolactonase activity"/>
    <property type="evidence" value="ECO:0007669"/>
    <property type="project" value="UniProtKB-UniRule"/>
</dbReference>
<dbReference type="STRING" id="1304275.C41B8_05283"/>
<dbReference type="GO" id="GO:0006098">
    <property type="term" value="P:pentose-phosphate shunt"/>
    <property type="evidence" value="ECO:0007669"/>
    <property type="project" value="UniProtKB-UniPathway"/>
</dbReference>
<protein>
    <recommendedName>
        <fullName evidence="6 7">6-phosphogluconolactonase</fullName>
        <shortName evidence="7">6PGL</shortName>
        <ecNumber evidence="5 7">3.1.1.31</ecNumber>
    </recommendedName>
</protein>
<gene>
    <name evidence="7" type="primary">pgl</name>
    <name evidence="9" type="ORF">C41B8_05283</name>
</gene>